<dbReference type="Proteomes" id="UP001234202">
    <property type="component" value="Unassembled WGS sequence"/>
</dbReference>
<organism evidence="1 2">
    <name type="scientific">Naganishia onofrii</name>
    <dbReference type="NCBI Taxonomy" id="1851511"/>
    <lineage>
        <taxon>Eukaryota</taxon>
        <taxon>Fungi</taxon>
        <taxon>Dikarya</taxon>
        <taxon>Basidiomycota</taxon>
        <taxon>Agaricomycotina</taxon>
        <taxon>Tremellomycetes</taxon>
        <taxon>Filobasidiales</taxon>
        <taxon>Filobasidiaceae</taxon>
        <taxon>Naganishia</taxon>
    </lineage>
</organism>
<proteinExistence type="predicted"/>
<comment type="caution">
    <text evidence="1">The sequence shown here is derived from an EMBL/GenBank/DDBJ whole genome shotgun (WGS) entry which is preliminary data.</text>
</comment>
<dbReference type="EMBL" id="JASBWV010000007">
    <property type="protein sequence ID" value="KAJ9125900.1"/>
    <property type="molecule type" value="Genomic_DNA"/>
</dbReference>
<reference evidence="1" key="1">
    <citation type="submission" date="2023-04" db="EMBL/GenBank/DDBJ databases">
        <title>Draft Genome sequencing of Naganishia species isolated from polar environments using Oxford Nanopore Technology.</title>
        <authorList>
            <person name="Leo P."/>
            <person name="Venkateswaran K."/>
        </authorList>
    </citation>
    <scope>NUCLEOTIDE SEQUENCE</scope>
    <source>
        <strain evidence="1">DBVPG 5303</strain>
    </source>
</reference>
<evidence type="ECO:0000313" key="1">
    <source>
        <dbReference type="EMBL" id="KAJ9125900.1"/>
    </source>
</evidence>
<sequence>MFRKLNLVAVAAVFASGTSAVTCPTDPVTSCSDDATVIDECCVTRPGGLMVFRQRFEPDEGDEGRWGIDGLEIMNCDGMPAAKVSPTGSRSYSQEQVGSFCARSARIGPEYESYENEWAASEVGESVEEIWERNWRVSGRQVSTLEPRCFDSYETGQEVPFFFAALHQLHDSLPTYQLLADSNITPSEDTTYSLDEVIAALSISGFNPYLTCSNETLTAVHWPINSIGPFQDTTFAPSQFDGSSRSNCPSDGIVYPPAEQIFRTAEHTWDPMTRPSMRPLLQVTRSSASEGASATEGLEGVVGEAFAPHQKKVVQHKLGLFKQKDSKLQDEKDRQFGENAKRHKRDEL</sequence>
<evidence type="ECO:0000313" key="2">
    <source>
        <dbReference type="Proteomes" id="UP001234202"/>
    </source>
</evidence>
<accession>A0ACC2XQJ6</accession>
<name>A0ACC2XQJ6_9TREE</name>
<gene>
    <name evidence="1" type="ORF">QFC24_002685</name>
</gene>
<protein>
    <submittedName>
        <fullName evidence="1">Uncharacterized protein</fullName>
    </submittedName>
</protein>
<keyword evidence="2" id="KW-1185">Reference proteome</keyword>